<feature type="domain" description="Chitin-binding type-2" evidence="8">
    <location>
        <begin position="1312"/>
        <end position="1368"/>
    </location>
</feature>
<dbReference type="GO" id="GO:0005576">
    <property type="term" value="C:extracellular region"/>
    <property type="evidence" value="ECO:0007669"/>
    <property type="project" value="InterPro"/>
</dbReference>
<accession>A0A8S0ZSM0</accession>
<evidence type="ECO:0000313" key="10">
    <source>
        <dbReference type="Proteomes" id="UP000494106"/>
    </source>
</evidence>
<gene>
    <name evidence="9" type="ORF">APLA_LOCUS6485</name>
</gene>
<feature type="chain" id="PRO_5035925288" description="Chitin-binding type-2 domain-containing protein" evidence="7">
    <location>
        <begin position="18"/>
        <end position="1775"/>
    </location>
</feature>
<feature type="region of interest" description="Disordered" evidence="6">
    <location>
        <begin position="1709"/>
        <end position="1732"/>
    </location>
</feature>
<feature type="domain" description="Chitin-binding type-2" evidence="8">
    <location>
        <begin position="17"/>
        <end position="73"/>
    </location>
</feature>
<evidence type="ECO:0000259" key="8">
    <source>
        <dbReference type="PROSITE" id="PS50940"/>
    </source>
</evidence>
<keyword evidence="10" id="KW-1185">Reference proteome</keyword>
<feature type="region of interest" description="Disordered" evidence="6">
    <location>
        <begin position="1107"/>
        <end position="1216"/>
    </location>
</feature>
<keyword evidence="1" id="KW-0147">Chitin-binding</keyword>
<keyword evidence="4" id="KW-1015">Disulfide bond</keyword>
<feature type="domain" description="Chitin-binding type-2" evidence="8">
    <location>
        <begin position="890"/>
        <end position="946"/>
    </location>
</feature>
<feature type="compositionally biased region" description="Basic and acidic residues" evidence="6">
    <location>
        <begin position="1200"/>
        <end position="1209"/>
    </location>
</feature>
<dbReference type="PANTHER" id="PTHR23301:SF0">
    <property type="entry name" value="CHITIN-BINDING TYPE-2 DOMAIN-CONTAINING PROTEIN-RELATED"/>
    <property type="match status" value="1"/>
</dbReference>
<comment type="caution">
    <text evidence="9">The sequence shown here is derived from an EMBL/GenBank/DDBJ whole genome shotgun (WGS) entry which is preliminary data.</text>
</comment>
<feature type="domain" description="Chitin-binding type-2" evidence="8">
    <location>
        <begin position="1222"/>
        <end position="1278"/>
    </location>
</feature>
<feature type="domain" description="Chitin-binding type-2" evidence="8">
    <location>
        <begin position="755"/>
        <end position="810"/>
    </location>
</feature>
<keyword evidence="3" id="KW-0677">Repeat</keyword>
<dbReference type="EMBL" id="CADEBC010000486">
    <property type="protein sequence ID" value="CAB3236329.1"/>
    <property type="molecule type" value="Genomic_DNA"/>
</dbReference>
<dbReference type="GO" id="GO:0008061">
    <property type="term" value="F:chitin binding"/>
    <property type="evidence" value="ECO:0007669"/>
    <property type="project" value="UniProtKB-KW"/>
</dbReference>
<evidence type="ECO:0000256" key="4">
    <source>
        <dbReference type="ARBA" id="ARBA00023157"/>
    </source>
</evidence>
<dbReference type="Pfam" id="PF01607">
    <property type="entry name" value="CBM_14"/>
    <property type="match status" value="8"/>
</dbReference>
<feature type="compositionally biased region" description="Low complexity" evidence="6">
    <location>
        <begin position="1709"/>
        <end position="1721"/>
    </location>
</feature>
<sequence length="1775" mass="195277">MGSHIIFLLLYIIAVAADTCDNRQKTAFPHEDDCEKYYYCRRGTLVGGKCPPGLIFDIETNACRDSSLAKCNRRKIPSVPLCVTYPSTTENPWPVCNDTSRIKLLPDVEDCQYYYICIWGDRVHRKCLNDWYFSFSKLICLPEYKADCAEPTTTTFAPTVFTTSTTKEISPTTALTTTNTEETAPTTVFTTTTTEETAPTTVFTTTTTEETPPTTVFITRTTEDISPTTVFITTSTEEPAPTTVFTTSTKEEIASTTVFTTTPTEETAPTTVFTTTTTEETPPSTVFITRTTEDISPTTVFITTSTEEPAPTTVFTTSTKEEIASTTVFTTTTTEETAPTTVFTTTTTEETLPTTVFITRTTEETPPTTVFITTSTEETAPTTVFITSTTEDISPTTVFTTTTTEETPPTTVFITTSTEETAPTTIFITRTTEDISPTTVFTTATIEETTPTTDFITTTAEDISPTTVFTTTTTEEIAPTTVFTTTTTEETPPTTVFITTSTEETAPTTVFITSTTEDISPTTVFTTTTTEETPPTTVFITTSTEETAPTTIFITRTTEDISPTTVFTTATIEETTPTTDFITTTAEDISPTTVFTTTTSEEIAPTTVFSTTTTEETPPTTVFITTSTEETAPTTVFITNTTEDISPTTVFTTKTTEEISPTTVFTTTTTEETTPTTVFPTTPKDFLLCGRRDKWLKPDYTDCSYYYQCLNGYLYHQKCPPDFLFSPIFLRCRLGETVNCHVTTKDKTPVSDVIRNGCGNEPWLKPDTKDCRFYYQCKDGYINRKKCPENFLFSQASRTCVHKTEANCTYNTRFRKILDTAKSTTTAGEATETPTPTAMSETKESSTTRTAGETTESSTTRTAGETTEPLTIRTAGETTESSSTTTPQQELECSVEDLWIKPDPRNCSYFYFCVNGLLQHYMCSTFALFSPVELRCVDKNAAGCLVNSTEEFTTITNTNTVIKSSSTTSSDSSTSTEGTIIVTTEANIHDTEGVPVTPSESIVSAGSVSVVPLESSTEGVPVIPTVSSASAGGVSVVTLESSTDGVPVIPTVSSASAGDVSVVILESSTEDVPVTPTVSITEGVPVPLIVSNARAEDVSVVTLQSSTEDVRVTPTVSSTEGDPVTPTVSSASAGGVSVTQSESVASEGSVSVNSLESSTSIEGIPVIPSESEIQTESDSIINKELVPRKEENDVTMESSTKTDENEKQSNRKKISKTSGKVEEECDIFSTWSKPDMTSCKRYFLCIYGEITHRQCPGDYEFNPIDLKCQPKQQAGCDIHVFTDLSKTVTPVQPKPTQPERYAHSWTEAQTTVVKCEDSSQTYRPDPDDCTKYYMCFYGTLYIQSCPKGLEFSKSQLMCLPPSQAKCNSICKANGIYFAANPTDNTKYYICFNKNSLPQKCPHNFVFDTTIMAKNYTRTNTSEIHKEDLLNVIENNNIKVEYKETNIIPNLSNKIVINPIADNSVIYSLNNSIDKDKWSKEDDSLELLIVPSADNEFLGDDNHDSENNTMPAKIVDFLTKPEKNNNPLIKLKEKIKGKNKSNVTRESLLVIPSIHNNKTNNYTTANIDKEQKKNEILVNRQMKKDLINVTEKLNTQTTNTVNIKTTVVLPIHENTILIKVNRTNTNDSLPEGNISKNVSNNLITIMTSKSMVDKKRNIVLKPEENKKDDIDGEITVQNSAVNKRVSKQETNTKNEIEESGLMSEDQVMQESKSYELSSSGSLPHRQAKRELGKKLPLPSFVGLLEPFNKKAPSKPKASRDFSDLMELEPIILDNKF</sequence>
<organism evidence="9 10">
    <name type="scientific">Arctia plantaginis</name>
    <name type="common">Wood tiger moth</name>
    <name type="synonym">Phalaena plantaginis</name>
    <dbReference type="NCBI Taxonomy" id="874455"/>
    <lineage>
        <taxon>Eukaryota</taxon>
        <taxon>Metazoa</taxon>
        <taxon>Ecdysozoa</taxon>
        <taxon>Arthropoda</taxon>
        <taxon>Hexapoda</taxon>
        <taxon>Insecta</taxon>
        <taxon>Pterygota</taxon>
        <taxon>Neoptera</taxon>
        <taxon>Endopterygota</taxon>
        <taxon>Lepidoptera</taxon>
        <taxon>Glossata</taxon>
        <taxon>Ditrysia</taxon>
        <taxon>Noctuoidea</taxon>
        <taxon>Erebidae</taxon>
        <taxon>Arctiinae</taxon>
        <taxon>Arctia</taxon>
    </lineage>
</organism>
<feature type="domain" description="Chitin-binding type-2" evidence="8">
    <location>
        <begin position="93"/>
        <end position="150"/>
    </location>
</feature>
<evidence type="ECO:0000256" key="1">
    <source>
        <dbReference type="ARBA" id="ARBA00022669"/>
    </source>
</evidence>
<evidence type="ECO:0000256" key="2">
    <source>
        <dbReference type="ARBA" id="ARBA00022729"/>
    </source>
</evidence>
<feature type="signal peptide" evidence="7">
    <location>
        <begin position="1"/>
        <end position="17"/>
    </location>
</feature>
<dbReference type="Proteomes" id="UP000494106">
    <property type="component" value="Unassembled WGS sequence"/>
</dbReference>
<dbReference type="Gene3D" id="2.170.140.10">
    <property type="entry name" value="Chitin binding domain"/>
    <property type="match status" value="8"/>
</dbReference>
<feature type="compositionally biased region" description="Low complexity" evidence="6">
    <location>
        <begin position="1128"/>
        <end position="1160"/>
    </location>
</feature>
<dbReference type="OrthoDB" id="6020543at2759"/>
<evidence type="ECO:0000313" key="9">
    <source>
        <dbReference type="EMBL" id="CAB3236329.1"/>
    </source>
</evidence>
<reference evidence="9 10" key="1">
    <citation type="submission" date="2020-04" db="EMBL/GenBank/DDBJ databases">
        <authorList>
            <person name="Wallbank WR R."/>
            <person name="Pardo Diaz C."/>
            <person name="Kozak K."/>
            <person name="Martin S."/>
            <person name="Jiggins C."/>
            <person name="Moest M."/>
            <person name="Warren A I."/>
            <person name="Byers J.R.P. K."/>
            <person name="Montejo-Kovacevich G."/>
            <person name="Yen C E."/>
        </authorList>
    </citation>
    <scope>NUCLEOTIDE SEQUENCE [LARGE SCALE GENOMIC DNA]</scope>
</reference>
<feature type="compositionally biased region" description="Polar residues" evidence="6">
    <location>
        <begin position="1171"/>
        <end position="1180"/>
    </location>
</feature>
<feature type="compositionally biased region" description="Low complexity" evidence="6">
    <location>
        <begin position="823"/>
        <end position="840"/>
    </location>
</feature>
<keyword evidence="2 7" id="KW-0732">Signal</keyword>
<feature type="domain" description="Chitin-binding type-2" evidence="8">
    <location>
        <begin position="686"/>
        <end position="742"/>
    </location>
</feature>
<dbReference type="SMART" id="SM00494">
    <property type="entry name" value="ChtBD2"/>
    <property type="match status" value="8"/>
</dbReference>
<evidence type="ECO:0000256" key="6">
    <source>
        <dbReference type="SAM" id="MobiDB-lite"/>
    </source>
</evidence>
<evidence type="ECO:0000256" key="7">
    <source>
        <dbReference type="SAM" id="SignalP"/>
    </source>
</evidence>
<proteinExistence type="predicted"/>
<dbReference type="InterPro" id="IPR036508">
    <property type="entry name" value="Chitin-bd_dom_sf"/>
</dbReference>
<name>A0A8S0ZSM0_ARCPL</name>
<keyword evidence="5" id="KW-0325">Glycoprotein</keyword>
<dbReference type="SUPFAM" id="SSF57625">
    <property type="entry name" value="Invertebrate chitin-binding proteins"/>
    <property type="match status" value="8"/>
</dbReference>
<feature type="region of interest" description="Disordered" evidence="6">
    <location>
        <begin position="823"/>
        <end position="869"/>
    </location>
</feature>
<dbReference type="InterPro" id="IPR002557">
    <property type="entry name" value="Chitin-bd_dom"/>
</dbReference>
<dbReference type="PANTHER" id="PTHR23301">
    <property type="entry name" value="CHITIN BINDING PERITROPHIN-A"/>
    <property type="match status" value="1"/>
</dbReference>
<evidence type="ECO:0000256" key="5">
    <source>
        <dbReference type="ARBA" id="ARBA00023180"/>
    </source>
</evidence>
<evidence type="ECO:0000256" key="3">
    <source>
        <dbReference type="ARBA" id="ARBA00022737"/>
    </source>
</evidence>
<dbReference type="PROSITE" id="PS50940">
    <property type="entry name" value="CHIT_BIND_II"/>
    <property type="match status" value="7"/>
</dbReference>
<dbReference type="InterPro" id="IPR051940">
    <property type="entry name" value="Chitin_bind-dev_reg"/>
</dbReference>
<feature type="compositionally biased region" description="Polar residues" evidence="6">
    <location>
        <begin position="847"/>
        <end position="869"/>
    </location>
</feature>
<protein>
    <recommendedName>
        <fullName evidence="8">Chitin-binding type-2 domain-containing protein</fullName>
    </recommendedName>
</protein>